<reference evidence="3" key="1">
    <citation type="journal article" date="2015" name="Nat. Genet.">
        <title>The genome and transcriptome of the zoonotic hookworm Ancylostoma ceylanicum identify infection-specific gene families.</title>
        <authorList>
            <person name="Schwarz E.M."/>
            <person name="Hu Y."/>
            <person name="Antoshechkin I."/>
            <person name="Miller M.M."/>
            <person name="Sternberg P.W."/>
            <person name="Aroian R.V."/>
        </authorList>
    </citation>
    <scope>NUCLEOTIDE SEQUENCE</scope>
    <source>
        <strain evidence="3">HY135</strain>
    </source>
</reference>
<name>A0A016TPT4_9BILA</name>
<proteinExistence type="predicted"/>
<feature type="compositionally biased region" description="Basic and acidic residues" evidence="1">
    <location>
        <begin position="1"/>
        <end position="11"/>
    </location>
</feature>
<organism evidence="2 3">
    <name type="scientific">Ancylostoma ceylanicum</name>
    <dbReference type="NCBI Taxonomy" id="53326"/>
    <lineage>
        <taxon>Eukaryota</taxon>
        <taxon>Metazoa</taxon>
        <taxon>Ecdysozoa</taxon>
        <taxon>Nematoda</taxon>
        <taxon>Chromadorea</taxon>
        <taxon>Rhabditida</taxon>
        <taxon>Rhabditina</taxon>
        <taxon>Rhabditomorpha</taxon>
        <taxon>Strongyloidea</taxon>
        <taxon>Ancylostomatidae</taxon>
        <taxon>Ancylostomatinae</taxon>
        <taxon>Ancylostoma</taxon>
    </lineage>
</organism>
<protein>
    <submittedName>
        <fullName evidence="2">Uncharacterized protein</fullName>
    </submittedName>
</protein>
<dbReference type="Proteomes" id="UP000024635">
    <property type="component" value="Unassembled WGS sequence"/>
</dbReference>
<sequence>MIRRPSSDKLPEIPQQNKGLSEIPQQNKTAFGRTAAGRDSQAERRREKKRFGISAAEAQEKRRGIQRPRSPEIPQQDNSSDDVAH</sequence>
<evidence type="ECO:0000313" key="2">
    <source>
        <dbReference type="EMBL" id="EYC04458.1"/>
    </source>
</evidence>
<feature type="compositionally biased region" description="Polar residues" evidence="1">
    <location>
        <begin position="14"/>
        <end position="29"/>
    </location>
</feature>
<dbReference type="AlphaFoldDB" id="A0A016TPT4"/>
<accession>A0A016TPT4</accession>
<feature type="region of interest" description="Disordered" evidence="1">
    <location>
        <begin position="1"/>
        <end position="85"/>
    </location>
</feature>
<comment type="caution">
    <text evidence="2">The sequence shown here is derived from an EMBL/GenBank/DDBJ whole genome shotgun (WGS) entry which is preliminary data.</text>
</comment>
<keyword evidence="3" id="KW-1185">Reference proteome</keyword>
<evidence type="ECO:0000256" key="1">
    <source>
        <dbReference type="SAM" id="MobiDB-lite"/>
    </source>
</evidence>
<dbReference type="EMBL" id="JARK01001423">
    <property type="protein sequence ID" value="EYC04458.1"/>
    <property type="molecule type" value="Genomic_DNA"/>
</dbReference>
<evidence type="ECO:0000313" key="3">
    <source>
        <dbReference type="Proteomes" id="UP000024635"/>
    </source>
</evidence>
<gene>
    <name evidence="2" type="primary">Acey_s0087.g2019</name>
    <name evidence="2" type="ORF">Y032_0087g2019</name>
</gene>